<evidence type="ECO:0000313" key="3">
    <source>
        <dbReference type="Proteomes" id="UP000324222"/>
    </source>
</evidence>
<name>A0A5B7ES94_PORTR</name>
<evidence type="ECO:0000256" key="1">
    <source>
        <dbReference type="SAM" id="MobiDB-lite"/>
    </source>
</evidence>
<dbReference type="AlphaFoldDB" id="A0A5B7ES94"/>
<feature type="compositionally biased region" description="Low complexity" evidence="1">
    <location>
        <begin position="42"/>
        <end position="56"/>
    </location>
</feature>
<organism evidence="2 3">
    <name type="scientific">Portunus trituberculatus</name>
    <name type="common">Swimming crab</name>
    <name type="synonym">Neptunus trituberculatus</name>
    <dbReference type="NCBI Taxonomy" id="210409"/>
    <lineage>
        <taxon>Eukaryota</taxon>
        <taxon>Metazoa</taxon>
        <taxon>Ecdysozoa</taxon>
        <taxon>Arthropoda</taxon>
        <taxon>Crustacea</taxon>
        <taxon>Multicrustacea</taxon>
        <taxon>Malacostraca</taxon>
        <taxon>Eumalacostraca</taxon>
        <taxon>Eucarida</taxon>
        <taxon>Decapoda</taxon>
        <taxon>Pleocyemata</taxon>
        <taxon>Brachyura</taxon>
        <taxon>Eubrachyura</taxon>
        <taxon>Portunoidea</taxon>
        <taxon>Portunidae</taxon>
        <taxon>Portuninae</taxon>
        <taxon>Portunus</taxon>
    </lineage>
</organism>
<reference evidence="2 3" key="1">
    <citation type="submission" date="2019-05" db="EMBL/GenBank/DDBJ databases">
        <title>Another draft genome of Portunus trituberculatus and its Hox gene families provides insights of decapod evolution.</title>
        <authorList>
            <person name="Jeong J.-H."/>
            <person name="Song I."/>
            <person name="Kim S."/>
            <person name="Choi T."/>
            <person name="Kim D."/>
            <person name="Ryu S."/>
            <person name="Kim W."/>
        </authorList>
    </citation>
    <scope>NUCLEOTIDE SEQUENCE [LARGE SCALE GENOMIC DNA]</scope>
    <source>
        <tissue evidence="2">Muscle</tissue>
    </source>
</reference>
<dbReference type="Proteomes" id="UP000324222">
    <property type="component" value="Unassembled WGS sequence"/>
</dbReference>
<feature type="region of interest" description="Disordered" evidence="1">
    <location>
        <begin position="42"/>
        <end position="68"/>
    </location>
</feature>
<evidence type="ECO:0000313" key="2">
    <source>
        <dbReference type="EMBL" id="MPC37052.1"/>
    </source>
</evidence>
<gene>
    <name evidence="2" type="ORF">E2C01_030525</name>
</gene>
<keyword evidence="3" id="KW-1185">Reference proteome</keyword>
<dbReference type="EMBL" id="VSRR010003671">
    <property type="protein sequence ID" value="MPC37052.1"/>
    <property type="molecule type" value="Genomic_DNA"/>
</dbReference>
<sequence length="68" mass="7231">MAMLQELELELVVVVAVTGEMKVPRSCVVQVSLQTLTRKTTLAAGHTPHTGTAHGHSLTDPPSLSQAR</sequence>
<proteinExistence type="predicted"/>
<comment type="caution">
    <text evidence="2">The sequence shown here is derived from an EMBL/GenBank/DDBJ whole genome shotgun (WGS) entry which is preliminary data.</text>
</comment>
<protein>
    <submittedName>
        <fullName evidence="2">Uncharacterized protein</fullName>
    </submittedName>
</protein>
<accession>A0A5B7ES94</accession>